<reference evidence="2" key="1">
    <citation type="submission" date="2020-04" db="EMBL/GenBank/DDBJ databases">
        <title>Genome Assembly and Annotation of Botryosphaeria dothidea sdau 11-99, a Latent Pathogen of Apple Fruit Ring Rot in China.</title>
        <authorList>
            <person name="Yu C."/>
            <person name="Diao Y."/>
            <person name="Lu Q."/>
            <person name="Zhao J."/>
            <person name="Cui S."/>
            <person name="Peng C."/>
            <person name="He B."/>
            <person name="Liu H."/>
        </authorList>
    </citation>
    <scope>NUCLEOTIDE SEQUENCE [LARGE SCALE GENOMIC DNA]</scope>
    <source>
        <strain evidence="2">Sdau11-99</strain>
    </source>
</reference>
<comment type="caution">
    <text evidence="2">The sequence shown here is derived from an EMBL/GenBank/DDBJ whole genome shotgun (WGS) entry which is preliminary data.</text>
</comment>
<keyword evidence="3" id="KW-1185">Reference proteome</keyword>
<evidence type="ECO:0000313" key="3">
    <source>
        <dbReference type="Proteomes" id="UP000572817"/>
    </source>
</evidence>
<sequence length="187" mass="21281">MLIEYYVLDFERTPMWRCPDNAESSALDVEARRVGAWIEEVKMAETAARWNRERFGFDNDDDSSEDDDDSDTSERSLAEGHNDGFRQIRVPKIVMTVILSTKQGPSGYDDLNIVSYSSNFENQIVHNSIQTIINEALSGRRIRTQDESGPIKGVLEVTKDSPRAPVGQWESVIRLEDQIYSALFSQD</sequence>
<gene>
    <name evidence="2" type="ORF">GTA08_BOTSDO06492</name>
</gene>
<dbReference type="AlphaFoldDB" id="A0A8H4N493"/>
<dbReference type="Proteomes" id="UP000572817">
    <property type="component" value="Unassembled WGS sequence"/>
</dbReference>
<feature type="region of interest" description="Disordered" evidence="1">
    <location>
        <begin position="55"/>
        <end position="81"/>
    </location>
</feature>
<evidence type="ECO:0000313" key="2">
    <source>
        <dbReference type="EMBL" id="KAF4305396.1"/>
    </source>
</evidence>
<feature type="compositionally biased region" description="Acidic residues" evidence="1">
    <location>
        <begin position="58"/>
        <end position="71"/>
    </location>
</feature>
<dbReference type="EMBL" id="WWBZ02000040">
    <property type="protein sequence ID" value="KAF4305396.1"/>
    <property type="molecule type" value="Genomic_DNA"/>
</dbReference>
<accession>A0A8H4N493</accession>
<evidence type="ECO:0000256" key="1">
    <source>
        <dbReference type="SAM" id="MobiDB-lite"/>
    </source>
</evidence>
<name>A0A8H4N493_9PEZI</name>
<protein>
    <submittedName>
        <fullName evidence="2">Uncharacterized protein</fullName>
    </submittedName>
</protein>
<organism evidence="2 3">
    <name type="scientific">Botryosphaeria dothidea</name>
    <dbReference type="NCBI Taxonomy" id="55169"/>
    <lineage>
        <taxon>Eukaryota</taxon>
        <taxon>Fungi</taxon>
        <taxon>Dikarya</taxon>
        <taxon>Ascomycota</taxon>
        <taxon>Pezizomycotina</taxon>
        <taxon>Dothideomycetes</taxon>
        <taxon>Dothideomycetes incertae sedis</taxon>
        <taxon>Botryosphaeriales</taxon>
        <taxon>Botryosphaeriaceae</taxon>
        <taxon>Botryosphaeria</taxon>
    </lineage>
</organism>
<proteinExistence type="predicted"/>
<feature type="compositionally biased region" description="Basic and acidic residues" evidence="1">
    <location>
        <begin position="72"/>
        <end position="81"/>
    </location>
</feature>